<dbReference type="Pfam" id="PF14667">
    <property type="entry name" value="Polysacc_synt_C"/>
    <property type="match status" value="1"/>
</dbReference>
<name>A0A1F7K267_9BACT</name>
<dbReference type="InterPro" id="IPR011051">
    <property type="entry name" value="RmlC_Cupin_sf"/>
</dbReference>
<dbReference type="Gene3D" id="2.60.120.10">
    <property type="entry name" value="Jelly Rolls"/>
    <property type="match status" value="1"/>
</dbReference>
<dbReference type="PANTHER" id="PTHR35848">
    <property type="entry name" value="OXALATE-BINDING PROTEIN"/>
    <property type="match status" value="1"/>
</dbReference>
<evidence type="ECO:0000256" key="1">
    <source>
        <dbReference type="ARBA" id="ARBA00022723"/>
    </source>
</evidence>
<proteinExistence type="predicted"/>
<dbReference type="PANTHER" id="PTHR35848:SF6">
    <property type="entry name" value="CUPIN TYPE-2 DOMAIN-CONTAINING PROTEIN"/>
    <property type="match status" value="1"/>
</dbReference>
<gene>
    <name evidence="3" type="ORF">A2209_04970</name>
</gene>
<feature type="domain" description="Capsular polysaccharide assembling protein CapF C-terminal" evidence="2">
    <location>
        <begin position="10"/>
        <end position="122"/>
    </location>
</feature>
<reference evidence="3 4" key="1">
    <citation type="journal article" date="2016" name="Nat. Commun.">
        <title>Thousands of microbial genomes shed light on interconnected biogeochemical processes in an aquifer system.</title>
        <authorList>
            <person name="Anantharaman K."/>
            <person name="Brown C.T."/>
            <person name="Hug L.A."/>
            <person name="Sharon I."/>
            <person name="Castelle C.J."/>
            <person name="Probst A.J."/>
            <person name="Thomas B.C."/>
            <person name="Singh A."/>
            <person name="Wilkins M.J."/>
            <person name="Karaoz U."/>
            <person name="Brodie E.L."/>
            <person name="Williams K.H."/>
            <person name="Hubbard S.S."/>
            <person name="Banfield J.F."/>
        </authorList>
    </citation>
    <scope>NUCLEOTIDE SEQUENCE [LARGE SCALE GENOMIC DNA]</scope>
</reference>
<evidence type="ECO:0000313" key="3">
    <source>
        <dbReference type="EMBL" id="OGK61954.1"/>
    </source>
</evidence>
<dbReference type="GO" id="GO:0046872">
    <property type="term" value="F:metal ion binding"/>
    <property type="evidence" value="ECO:0007669"/>
    <property type="project" value="UniProtKB-KW"/>
</dbReference>
<evidence type="ECO:0000313" key="4">
    <source>
        <dbReference type="Proteomes" id="UP000178450"/>
    </source>
</evidence>
<evidence type="ECO:0000259" key="2">
    <source>
        <dbReference type="Pfam" id="PF14667"/>
    </source>
</evidence>
<organism evidence="3 4">
    <name type="scientific">Candidatus Roizmanbacteria bacterium RIFOXYA1_FULL_41_12</name>
    <dbReference type="NCBI Taxonomy" id="1802082"/>
    <lineage>
        <taxon>Bacteria</taxon>
        <taxon>Candidatus Roizmaniibacteriota</taxon>
    </lineage>
</organism>
<dbReference type="InterPro" id="IPR051610">
    <property type="entry name" value="GPI/OXD"/>
</dbReference>
<dbReference type="EMBL" id="MGBG01000025">
    <property type="protein sequence ID" value="OGK61954.1"/>
    <property type="molecule type" value="Genomic_DNA"/>
</dbReference>
<dbReference type="Proteomes" id="UP000178450">
    <property type="component" value="Unassembled WGS sequence"/>
</dbReference>
<sequence length="128" mass="14675">MKSVKLRQFTDHRGSLAENTLEKIMLESRHFFVSKSKPGTVRGNHYHKHKSEWFLVIKGECKLCLEDVVTKTGEERAITEKDNVLVHIGPNVAHVFVNTGSSELILLAFVNEVLDHQNPDTYEYKINL</sequence>
<dbReference type="AlphaFoldDB" id="A0A1F7K267"/>
<keyword evidence="1" id="KW-0479">Metal-binding</keyword>
<dbReference type="InterPro" id="IPR029303">
    <property type="entry name" value="CapF_C"/>
</dbReference>
<comment type="caution">
    <text evidence="3">The sequence shown here is derived from an EMBL/GenBank/DDBJ whole genome shotgun (WGS) entry which is preliminary data.</text>
</comment>
<dbReference type="InterPro" id="IPR014710">
    <property type="entry name" value="RmlC-like_jellyroll"/>
</dbReference>
<dbReference type="SUPFAM" id="SSF51182">
    <property type="entry name" value="RmlC-like cupins"/>
    <property type="match status" value="1"/>
</dbReference>
<accession>A0A1F7K267</accession>
<protein>
    <recommendedName>
        <fullName evidence="2">Capsular polysaccharide assembling protein CapF C-terminal domain-containing protein</fullName>
    </recommendedName>
</protein>